<evidence type="ECO:0000313" key="5">
    <source>
        <dbReference type="Proteomes" id="UP000001235"/>
    </source>
</evidence>
<dbReference type="InterPro" id="IPR027417">
    <property type="entry name" value="P-loop_NTPase"/>
</dbReference>
<dbReference type="AlphaFoldDB" id="D9SDF8"/>
<dbReference type="Pfam" id="PF13604">
    <property type="entry name" value="AAA_30"/>
    <property type="match status" value="1"/>
</dbReference>
<organism evidence="4 5">
    <name type="scientific">Gallionella capsiferriformans (strain ES-2)</name>
    <name type="common">Gallionella ferruginea capsiferriformans (strain ES-2)</name>
    <dbReference type="NCBI Taxonomy" id="395494"/>
    <lineage>
        <taxon>Bacteria</taxon>
        <taxon>Pseudomonadati</taxon>
        <taxon>Pseudomonadota</taxon>
        <taxon>Betaproteobacteria</taxon>
        <taxon>Nitrosomonadales</taxon>
        <taxon>Gallionellaceae</taxon>
        <taxon>Gallionella</taxon>
    </lineage>
</organism>
<dbReference type="CDD" id="cd18809">
    <property type="entry name" value="SF1_C_RecD"/>
    <property type="match status" value="1"/>
</dbReference>
<dbReference type="Gene3D" id="2.30.30.940">
    <property type="match status" value="1"/>
</dbReference>
<dbReference type="GO" id="GO:0017116">
    <property type="term" value="F:single-stranded DNA helicase activity"/>
    <property type="evidence" value="ECO:0007669"/>
    <property type="project" value="TreeGrafter"/>
</dbReference>
<dbReference type="GO" id="GO:0009338">
    <property type="term" value="C:exodeoxyribonuclease V complex"/>
    <property type="evidence" value="ECO:0007669"/>
    <property type="project" value="TreeGrafter"/>
</dbReference>
<feature type="domain" description="UvrD-like helicase C-terminal" evidence="3">
    <location>
        <begin position="654"/>
        <end position="700"/>
    </location>
</feature>
<dbReference type="Gene3D" id="3.40.50.300">
    <property type="entry name" value="P-loop containing nucleotide triphosphate hydrolases"/>
    <property type="match status" value="2"/>
</dbReference>
<gene>
    <name evidence="4" type="ordered locus">Galf_2761</name>
</gene>
<dbReference type="GO" id="GO:0005524">
    <property type="term" value="F:ATP binding"/>
    <property type="evidence" value="ECO:0007669"/>
    <property type="project" value="UniProtKB-KW"/>
</dbReference>
<name>D9SDF8_GALCS</name>
<dbReference type="KEGG" id="gca:Galf_2761"/>
<dbReference type="eggNOG" id="COG0507">
    <property type="taxonomic scope" value="Bacteria"/>
</dbReference>
<dbReference type="Proteomes" id="UP000001235">
    <property type="component" value="Chromosome"/>
</dbReference>
<protein>
    <recommendedName>
        <fullName evidence="3">UvrD-like helicase C-terminal domain-containing protein</fullName>
    </recommendedName>
</protein>
<evidence type="ECO:0000256" key="1">
    <source>
        <dbReference type="ARBA" id="ARBA00022741"/>
    </source>
</evidence>
<keyword evidence="5" id="KW-1185">Reference proteome</keyword>
<accession>D9SDF8</accession>
<dbReference type="RefSeq" id="WP_013294658.1">
    <property type="nucleotide sequence ID" value="NC_014394.1"/>
</dbReference>
<dbReference type="InterPro" id="IPR027785">
    <property type="entry name" value="UvrD-like_helicase_C"/>
</dbReference>
<proteinExistence type="predicted"/>
<dbReference type="InterPro" id="IPR050534">
    <property type="entry name" value="Coronavir_polyprotein_1ab"/>
</dbReference>
<dbReference type="EMBL" id="CP002159">
    <property type="protein sequence ID" value="ADL56756.1"/>
    <property type="molecule type" value="Genomic_DNA"/>
</dbReference>
<dbReference type="PANTHER" id="PTHR43788:SF6">
    <property type="entry name" value="DNA HELICASE B"/>
    <property type="match status" value="1"/>
</dbReference>
<dbReference type="PANTHER" id="PTHR43788">
    <property type="entry name" value="DNA2/NAM7 HELICASE FAMILY MEMBER"/>
    <property type="match status" value="1"/>
</dbReference>
<reference evidence="4 5" key="1">
    <citation type="submission" date="2010-08" db="EMBL/GenBank/DDBJ databases">
        <title>Complete sequence of Gallionella capsiferriformans ES-2.</title>
        <authorList>
            <consortium name="US DOE Joint Genome Institute"/>
            <person name="Lucas S."/>
            <person name="Copeland A."/>
            <person name="Lapidus A."/>
            <person name="Cheng J.-F."/>
            <person name="Bruce D."/>
            <person name="Goodwin L."/>
            <person name="Pitluck S."/>
            <person name="Chertkov O."/>
            <person name="Davenport K.W."/>
            <person name="Detter J.C."/>
            <person name="Han C."/>
            <person name="Tapia R."/>
            <person name="Land M."/>
            <person name="Hauser L."/>
            <person name="Chang Y.-J."/>
            <person name="Jeffries C."/>
            <person name="Kyrpides N."/>
            <person name="Ivanova N."/>
            <person name="Mikhailova N."/>
            <person name="Shelobolina E.S."/>
            <person name="Picardal F."/>
            <person name="Roden E."/>
            <person name="Emerson D."/>
            <person name="Woyke T."/>
        </authorList>
    </citation>
    <scope>NUCLEOTIDE SEQUENCE [LARGE SCALE GENOMIC DNA]</scope>
    <source>
        <strain evidence="4 5">ES-2</strain>
    </source>
</reference>
<sequence length="734" mass="80916">MSAFGFDQEVTVTKVFSQMEGGAIFTSVTSDGEVVRVKYQGRDVIPLPGDTFHIKGQWKNYTDKYRRIHHQVDSKIMKRRVVVGDLLGPWLQRIPNIGPERGKRLLDRFGHDLVTVLKDATRMAEIAETIEPNKPALAARLAAQIYAAMVSKTAADQVKVAEAEFLAYLEKIGLREPRTAFRLWRFMAGSNAPEQLLKNPYVPAHLMDWSVADRLGKRLLRESEVSENLDVHPARLMGALASVWRELIGNGDSAASEQCVREMLVDRGVDPDLALAHARCLHHLYESGDLIRAPGAAWIENEVARAFERIESYPPTIPVPHDAAIDKIIGDGERATDLRLTDEQRDSLRKLLHNPIGVLQGGAGTGKTTVMKVLAYCWERLGGNVVMGALAGKAALQLSRGASTHNCPRLAYTLARLIGMLEEQAFLNVETRSKRRPDVTFDSMTLLVIDEAGMMDTPTLHRILALLPTGARLLFVGDCGQLFPIGFGKVFHDLVADGTRVVRLTKILRQANDSVIPHVANQVHCGITPSLQEWRGEAKGVFTVHVNQRERVQRELHGVDFLVVAALRNTVASINESEAEARQDQHVPTRRLGPLATVAVGDPIVITVNRYKHGLFNGLLGVVTEISEARVQVRFDGESESRDLPEEAEGDVELAYAITCHKAQGSSANTVMVLVEATSLATREWLYTAVTRAKQLVLLVIGESGDLERAVARRTVRTTGFRVGEAKGCQGTVE</sequence>
<dbReference type="GO" id="GO:0006310">
    <property type="term" value="P:DNA recombination"/>
    <property type="evidence" value="ECO:0007669"/>
    <property type="project" value="TreeGrafter"/>
</dbReference>
<dbReference type="HOGENOM" id="CLU_007524_0_4_4"/>
<dbReference type="Pfam" id="PF13538">
    <property type="entry name" value="UvrD_C_2"/>
    <property type="match status" value="1"/>
</dbReference>
<keyword evidence="1" id="KW-0547">Nucleotide-binding</keyword>
<evidence type="ECO:0000259" key="3">
    <source>
        <dbReference type="Pfam" id="PF13538"/>
    </source>
</evidence>
<dbReference type="SUPFAM" id="SSF52540">
    <property type="entry name" value="P-loop containing nucleoside triphosphate hydrolases"/>
    <property type="match status" value="2"/>
</dbReference>
<dbReference type="STRING" id="395494.Galf_2761"/>
<evidence type="ECO:0000256" key="2">
    <source>
        <dbReference type="ARBA" id="ARBA00022840"/>
    </source>
</evidence>
<evidence type="ECO:0000313" key="4">
    <source>
        <dbReference type="EMBL" id="ADL56756.1"/>
    </source>
</evidence>
<dbReference type="CDD" id="cd17933">
    <property type="entry name" value="DEXSc_RecD-like"/>
    <property type="match status" value="1"/>
</dbReference>
<keyword evidence="2" id="KW-0067">ATP-binding</keyword>